<gene>
    <name evidence="1" type="ORF">FLM9_72</name>
</gene>
<dbReference type="EMBL" id="FITM01000007">
    <property type="protein sequence ID" value="CZB11052.1"/>
    <property type="molecule type" value="Genomic_DNA"/>
</dbReference>
<accession>A0A170T3P1</accession>
<proteinExistence type="predicted"/>
<dbReference type="AlphaFoldDB" id="A0A170T3P1"/>
<organism evidence="1 2">
    <name type="scientific">Candidatus Synechococcus spongiarum</name>
    <dbReference type="NCBI Taxonomy" id="431041"/>
    <lineage>
        <taxon>Bacteria</taxon>
        <taxon>Bacillati</taxon>
        <taxon>Cyanobacteriota</taxon>
        <taxon>Cyanophyceae</taxon>
        <taxon>Synechococcales</taxon>
        <taxon>Synechococcaceae</taxon>
        <taxon>Synechococcus</taxon>
    </lineage>
</organism>
<name>A0A170T3P1_9SYNE</name>
<evidence type="ECO:0000313" key="1">
    <source>
        <dbReference type="EMBL" id="CZB11052.1"/>
    </source>
</evidence>
<reference evidence="2" key="1">
    <citation type="submission" date="2016-02" db="EMBL/GenBank/DDBJ databases">
        <authorList>
            <person name="liu f."/>
        </authorList>
    </citation>
    <scope>NUCLEOTIDE SEQUENCE [LARGE SCALE GENOMIC DNA]</scope>
</reference>
<dbReference type="Proteomes" id="UP000182631">
    <property type="component" value="Unassembled WGS sequence"/>
</dbReference>
<protein>
    <submittedName>
        <fullName evidence="1">Uncharacterized protein</fullName>
    </submittedName>
</protein>
<evidence type="ECO:0000313" key="2">
    <source>
        <dbReference type="Proteomes" id="UP000182631"/>
    </source>
</evidence>
<sequence length="51" mass="5489">MEDDRHDVGSRFVTDQALALQGCNKYAMSGSRDCGRSPYGFLSGAIAIHSP</sequence>
<keyword evidence="2" id="KW-1185">Reference proteome</keyword>